<dbReference type="InterPro" id="IPR013083">
    <property type="entry name" value="Znf_RING/FYVE/PHD"/>
</dbReference>
<feature type="region of interest" description="Disordered" evidence="1">
    <location>
        <begin position="367"/>
        <end position="390"/>
    </location>
</feature>
<proteinExistence type="predicted"/>
<dbReference type="EMBL" id="GL996521">
    <property type="protein sequence ID" value="EGV63761.1"/>
    <property type="molecule type" value="Genomic_DNA"/>
</dbReference>
<dbReference type="GO" id="GO:0000785">
    <property type="term" value="C:chromatin"/>
    <property type="evidence" value="ECO:0007669"/>
    <property type="project" value="TreeGrafter"/>
</dbReference>
<evidence type="ECO:0000256" key="1">
    <source>
        <dbReference type="SAM" id="MobiDB-lite"/>
    </source>
</evidence>
<organism evidence="3">
    <name type="scientific">Candida tenuis (strain ATCC 10573 / BCRC 21748 / CBS 615 / JCM 9827 / NBRC 10315 / NRRL Y-1498 / VKM Y-70)</name>
    <name type="common">Yeast</name>
    <name type="synonym">Yamadazyma tenuis</name>
    <dbReference type="NCBI Taxonomy" id="590646"/>
    <lineage>
        <taxon>Eukaryota</taxon>
        <taxon>Fungi</taxon>
        <taxon>Dikarya</taxon>
        <taxon>Ascomycota</taxon>
        <taxon>Saccharomycotina</taxon>
        <taxon>Pichiomycetes</taxon>
        <taxon>Debaryomycetaceae</taxon>
        <taxon>Yamadazyma</taxon>
    </lineage>
</organism>
<dbReference type="AlphaFoldDB" id="G3B432"/>
<dbReference type="Proteomes" id="UP000000707">
    <property type="component" value="Unassembled WGS sequence"/>
</dbReference>
<evidence type="ECO:0000313" key="3">
    <source>
        <dbReference type="Proteomes" id="UP000000707"/>
    </source>
</evidence>
<dbReference type="eggNOG" id="ENOG502T0I1">
    <property type="taxonomic scope" value="Eukaryota"/>
</dbReference>
<dbReference type="PANTHER" id="PTHR10782">
    <property type="entry name" value="ZINC FINGER MIZ DOMAIN-CONTAINING PROTEIN"/>
    <property type="match status" value="1"/>
</dbReference>
<dbReference type="GO" id="GO:0061665">
    <property type="term" value="F:SUMO ligase activity"/>
    <property type="evidence" value="ECO:0007669"/>
    <property type="project" value="TreeGrafter"/>
</dbReference>
<accession>G3B432</accession>
<dbReference type="OrthoDB" id="27975at2759"/>
<feature type="compositionally biased region" description="Polar residues" evidence="1">
    <location>
        <begin position="140"/>
        <end position="152"/>
    </location>
</feature>
<dbReference type="PANTHER" id="PTHR10782:SF4">
    <property type="entry name" value="TONALLI, ISOFORM E"/>
    <property type="match status" value="1"/>
</dbReference>
<feature type="region of interest" description="Disordered" evidence="1">
    <location>
        <begin position="103"/>
        <end position="153"/>
    </location>
</feature>
<dbReference type="GO" id="GO:0016925">
    <property type="term" value="P:protein sumoylation"/>
    <property type="evidence" value="ECO:0007669"/>
    <property type="project" value="TreeGrafter"/>
</dbReference>
<name>G3B432_CANTC</name>
<gene>
    <name evidence="2" type="ORF">CANTEDRAFT_134352</name>
</gene>
<protein>
    <submittedName>
        <fullName evidence="2">Uncharacterized protein</fullName>
    </submittedName>
</protein>
<dbReference type="STRING" id="590646.G3B432"/>
<dbReference type="Gene3D" id="3.30.40.10">
    <property type="entry name" value="Zinc/RING finger domain, C3HC4 (zinc finger)"/>
    <property type="match status" value="1"/>
</dbReference>
<sequence length="444" mass="49961">MAPTFMLKGPIRGSDRVSVYSTAIIGSRGREMPEAQTLTVKIRLSSHILRDLDTCDSDLSSLELELNKALETPDTSLSVPQFPVTLRYSPQKFQSHTAAVVPVSPNSSIKDEPKVKQLPSTQNDIGSDPKPATFSVPATPASQAPSVGSWSPESAYRTIPPNLILVLRREFGLLNETAEEMSMIEKIIFTLRDPLSATRIGLPVKAVVCNHFECFDFDNFCVFNRIPTGIKTVLRKDLIRRSNEMKKRDKQVATTTGSRGKTDIVSLTRNFVYKPNISGFNNFRKNSTGASQSYPIYRCPVCNKLFELNHLFISDVFNYFIKTTPSEIDRIELRDMVKYRIVEDDINDPHKNQTNAQAEEVIELLSDDDDTQSHSPQLQKEDISDSEATEEEVLVRKSDNNFWDSDDSFDDSFEESYRRYQDQYTAGAGAVRGSGSWEDPVTLD</sequence>
<dbReference type="HOGENOM" id="CLU_028474_0_0_1"/>
<feature type="region of interest" description="Disordered" evidence="1">
    <location>
        <begin position="425"/>
        <end position="444"/>
    </location>
</feature>
<reference evidence="2 3" key="1">
    <citation type="journal article" date="2011" name="Proc. Natl. Acad. Sci. U.S.A.">
        <title>Comparative genomics of xylose-fermenting fungi for enhanced biofuel production.</title>
        <authorList>
            <person name="Wohlbach D.J."/>
            <person name="Kuo A."/>
            <person name="Sato T.K."/>
            <person name="Potts K.M."/>
            <person name="Salamov A.A."/>
            <person name="LaButti K.M."/>
            <person name="Sun H."/>
            <person name="Clum A."/>
            <person name="Pangilinan J.L."/>
            <person name="Lindquist E.A."/>
            <person name="Lucas S."/>
            <person name="Lapidus A."/>
            <person name="Jin M."/>
            <person name="Gunawan C."/>
            <person name="Balan V."/>
            <person name="Dale B.E."/>
            <person name="Jeffries T.W."/>
            <person name="Zinkel R."/>
            <person name="Barry K.W."/>
            <person name="Grigoriev I.V."/>
            <person name="Gasch A.P."/>
        </authorList>
    </citation>
    <scope>NUCLEOTIDE SEQUENCE [LARGE SCALE GENOMIC DNA]</scope>
    <source>
        <strain evidence="3">ATCC 10573 / BCRC 21748 / CBS 615 / JCM 9827 / NBRC 10315 / NRRL Y-1498 / VKM Y-70</strain>
    </source>
</reference>
<evidence type="ECO:0000313" key="2">
    <source>
        <dbReference type="EMBL" id="EGV63761.1"/>
    </source>
</evidence>
<keyword evidence="3" id="KW-1185">Reference proteome</keyword>